<evidence type="ECO:0000313" key="3">
    <source>
        <dbReference type="Proteomes" id="UP000278746"/>
    </source>
</evidence>
<dbReference type="InterPro" id="IPR016181">
    <property type="entry name" value="Acyl_CoA_acyltransferase"/>
</dbReference>
<comment type="caution">
    <text evidence="2">The sequence shown here is derived from an EMBL/GenBank/DDBJ whole genome shotgun (WGS) entry which is preliminary data.</text>
</comment>
<dbReference type="GO" id="GO:0016747">
    <property type="term" value="F:acyltransferase activity, transferring groups other than amino-acyl groups"/>
    <property type="evidence" value="ECO:0007669"/>
    <property type="project" value="InterPro"/>
</dbReference>
<dbReference type="OrthoDB" id="2678531at2"/>
<accession>A0A3M7TRD4</accession>
<dbReference type="InterPro" id="IPR000182">
    <property type="entry name" value="GNAT_dom"/>
</dbReference>
<evidence type="ECO:0000259" key="1">
    <source>
        <dbReference type="PROSITE" id="PS51186"/>
    </source>
</evidence>
<organism evidence="2 3">
    <name type="scientific">Alteribacter keqinensis</name>
    <dbReference type="NCBI Taxonomy" id="2483800"/>
    <lineage>
        <taxon>Bacteria</taxon>
        <taxon>Bacillati</taxon>
        <taxon>Bacillota</taxon>
        <taxon>Bacilli</taxon>
        <taxon>Bacillales</taxon>
        <taxon>Bacillaceae</taxon>
        <taxon>Alteribacter</taxon>
    </lineage>
</organism>
<dbReference type="RefSeq" id="WP_122899619.1">
    <property type="nucleotide sequence ID" value="NZ_RHIB01000002.1"/>
</dbReference>
<dbReference type="SUPFAM" id="SSF55729">
    <property type="entry name" value="Acyl-CoA N-acyltransferases (Nat)"/>
    <property type="match status" value="1"/>
</dbReference>
<gene>
    <name evidence="2" type="ORF">EBO34_14075</name>
</gene>
<feature type="domain" description="N-acetyltransferase" evidence="1">
    <location>
        <begin position="1"/>
        <end position="134"/>
    </location>
</feature>
<protein>
    <recommendedName>
        <fullName evidence="1">N-acetyltransferase domain-containing protein</fullName>
    </recommendedName>
</protein>
<dbReference type="AlphaFoldDB" id="A0A3M7TRD4"/>
<dbReference type="Gene3D" id="3.40.630.30">
    <property type="match status" value="1"/>
</dbReference>
<keyword evidence="3" id="KW-1185">Reference proteome</keyword>
<dbReference type="PROSITE" id="PS51186">
    <property type="entry name" value="GNAT"/>
    <property type="match status" value="1"/>
</dbReference>
<dbReference type="EMBL" id="RHIB01000002">
    <property type="protein sequence ID" value="RNA67827.1"/>
    <property type="molecule type" value="Genomic_DNA"/>
</dbReference>
<proteinExistence type="predicted"/>
<dbReference type="Proteomes" id="UP000278746">
    <property type="component" value="Unassembled WGS sequence"/>
</dbReference>
<evidence type="ECO:0000313" key="2">
    <source>
        <dbReference type="EMBL" id="RNA67827.1"/>
    </source>
</evidence>
<name>A0A3M7TRD4_9BACI</name>
<sequence length="148" mass="16594">MIVRKALEEDTLQLQRLLSKAGVIEQVYDEEPTEFIVAENENAELVATAGLAGIGKKDVILRSLVIDSEKVGAVFLLEFLETATAFAEKRGYKSLYLLTSGQQAFLEQVGFSLLQSDEVPKRVRESNHYKQNVKRSPKVMHTRLAVNK</sequence>
<reference evidence="2 3" key="1">
    <citation type="submission" date="2018-10" db="EMBL/GenBank/DDBJ databases">
        <title>Bacillus Keqinensis sp. nov., a moderately halophilic bacterium isolated from a saline-alkaline lake.</title>
        <authorList>
            <person name="Wang H."/>
        </authorList>
    </citation>
    <scope>NUCLEOTIDE SEQUENCE [LARGE SCALE GENOMIC DNA]</scope>
    <source>
        <strain evidence="2 3">KQ-3</strain>
    </source>
</reference>